<dbReference type="EMBL" id="AP019810">
    <property type="protein sequence ID" value="BBM13518.1"/>
    <property type="molecule type" value="Genomic_DNA"/>
</dbReference>
<dbReference type="InterPro" id="IPR007921">
    <property type="entry name" value="CHAP_dom"/>
</dbReference>
<dbReference type="Pfam" id="PF05257">
    <property type="entry name" value="CHAP"/>
    <property type="match status" value="1"/>
</dbReference>
<organism evidence="2 3">
    <name type="scientific">Enterococcus mundtii</name>
    <dbReference type="NCBI Taxonomy" id="53346"/>
    <lineage>
        <taxon>Bacteria</taxon>
        <taxon>Bacillati</taxon>
        <taxon>Bacillota</taxon>
        <taxon>Bacilli</taxon>
        <taxon>Lactobacillales</taxon>
        <taxon>Enterococcaceae</taxon>
        <taxon>Enterococcus</taxon>
    </lineage>
</organism>
<dbReference type="InterPro" id="IPR041219">
    <property type="entry name" value="Phage_lysozyme2"/>
</dbReference>
<dbReference type="Pfam" id="PF18013">
    <property type="entry name" value="Phage_lysozyme2"/>
    <property type="match status" value="1"/>
</dbReference>
<protein>
    <submittedName>
        <fullName evidence="2">CHAP domain containing protein</fullName>
    </submittedName>
</protein>
<sequence>MEHESGLIPSRIQSDLAFNSVWAFNPSIGGYAMGLAQWDSGRRVNLLTKAEEEKKDWRAVSFQLDFAWYHDGSDSELLKRMSQGTDINSLAVDILKYWERAGTKDDPIEQVKRKTSANNWYKRLTTGSLGDGSANIGGGKIDILEAVLGQEIYDGQCYGLTAYYVEKLGGPTLMGSGFMYAELIGSDYDWESYGWEVIFDPKPSDIKAGDVINWYAGNPIAPGIYGHTGIIASVEGNGAFTTYEQNAEQGQICARYSRQWGREFTTVASIVRKK</sequence>
<evidence type="ECO:0000313" key="3">
    <source>
        <dbReference type="Proteomes" id="UP000509460"/>
    </source>
</evidence>
<evidence type="ECO:0000259" key="1">
    <source>
        <dbReference type="PROSITE" id="PS50911"/>
    </source>
</evidence>
<feature type="domain" description="Peptidase C51" evidence="1">
    <location>
        <begin position="132"/>
        <end position="272"/>
    </location>
</feature>
<accession>A0AAI8R787</accession>
<name>A0AAI8R787_ENTMU</name>
<gene>
    <name evidence="2" type="ORF">EM151A_0276</name>
</gene>
<dbReference type="InterPro" id="IPR038765">
    <property type="entry name" value="Papain-like_cys_pep_sf"/>
</dbReference>
<reference evidence="2 3" key="1">
    <citation type="submission" date="2019-07" db="EMBL/GenBank/DDBJ databases">
        <title>antibiotic susceptibility of plant-derived lactic acid bacteria.</title>
        <authorList>
            <person name="Sugiyama M."/>
            <person name="Noda M."/>
        </authorList>
    </citation>
    <scope>NUCLEOTIDE SEQUENCE [LARGE SCALE GENOMIC DNA]</scope>
    <source>
        <strain evidence="2 3">15-1A</strain>
    </source>
</reference>
<dbReference type="Gene3D" id="3.90.1720.60">
    <property type="match status" value="1"/>
</dbReference>
<dbReference type="AlphaFoldDB" id="A0AAI8R787"/>
<dbReference type="SUPFAM" id="SSF54001">
    <property type="entry name" value="Cysteine proteinases"/>
    <property type="match status" value="1"/>
</dbReference>
<proteinExistence type="predicted"/>
<dbReference type="Proteomes" id="UP000509460">
    <property type="component" value="Chromosome"/>
</dbReference>
<dbReference type="PROSITE" id="PS50911">
    <property type="entry name" value="CHAP"/>
    <property type="match status" value="1"/>
</dbReference>
<evidence type="ECO:0000313" key="2">
    <source>
        <dbReference type="EMBL" id="BBM13518.1"/>
    </source>
</evidence>